<keyword evidence="2 4" id="KW-0238">DNA-binding</keyword>
<reference evidence="6" key="2">
    <citation type="submission" date="2020-09" db="EMBL/GenBank/DDBJ databases">
        <authorList>
            <person name="Sun Q."/>
            <person name="Zhou Y."/>
        </authorList>
    </citation>
    <scope>NUCLEOTIDE SEQUENCE</scope>
    <source>
        <strain evidence="6">CGMCC 1.15178</strain>
    </source>
</reference>
<dbReference type="GO" id="GO:0000976">
    <property type="term" value="F:transcription cis-regulatory region binding"/>
    <property type="evidence" value="ECO:0007669"/>
    <property type="project" value="TreeGrafter"/>
</dbReference>
<dbReference type="InterPro" id="IPR036271">
    <property type="entry name" value="Tet_transcr_reg_TetR-rel_C_sf"/>
</dbReference>
<feature type="domain" description="HTH tetR-type" evidence="5">
    <location>
        <begin position="11"/>
        <end position="71"/>
    </location>
</feature>
<dbReference type="Proteomes" id="UP000612456">
    <property type="component" value="Unassembled WGS sequence"/>
</dbReference>
<dbReference type="RefSeq" id="WP_188990530.1">
    <property type="nucleotide sequence ID" value="NZ_BMHP01000001.1"/>
</dbReference>
<dbReference type="PRINTS" id="PR00455">
    <property type="entry name" value="HTHTETR"/>
</dbReference>
<keyword evidence="1" id="KW-0805">Transcription regulation</keyword>
<dbReference type="PROSITE" id="PS50977">
    <property type="entry name" value="HTH_TETR_2"/>
    <property type="match status" value="1"/>
</dbReference>
<protein>
    <submittedName>
        <fullName evidence="6">Transcriptional regulator</fullName>
    </submittedName>
</protein>
<dbReference type="Gene3D" id="1.10.10.60">
    <property type="entry name" value="Homeodomain-like"/>
    <property type="match status" value="1"/>
</dbReference>
<dbReference type="InterPro" id="IPR009057">
    <property type="entry name" value="Homeodomain-like_sf"/>
</dbReference>
<reference evidence="6" key="1">
    <citation type="journal article" date="2014" name="Int. J. Syst. Evol. Microbiol.">
        <title>Complete genome sequence of Corynebacterium casei LMG S-19264T (=DSM 44701T), isolated from a smear-ripened cheese.</title>
        <authorList>
            <consortium name="US DOE Joint Genome Institute (JGI-PGF)"/>
            <person name="Walter F."/>
            <person name="Albersmeier A."/>
            <person name="Kalinowski J."/>
            <person name="Ruckert C."/>
        </authorList>
    </citation>
    <scope>NUCLEOTIDE SEQUENCE</scope>
    <source>
        <strain evidence="6">CGMCC 1.15178</strain>
    </source>
</reference>
<evidence type="ECO:0000313" key="6">
    <source>
        <dbReference type="EMBL" id="GGD57951.1"/>
    </source>
</evidence>
<dbReference type="Pfam" id="PF00440">
    <property type="entry name" value="TetR_N"/>
    <property type="match status" value="1"/>
</dbReference>
<keyword evidence="3" id="KW-0804">Transcription</keyword>
<dbReference type="Pfam" id="PF02909">
    <property type="entry name" value="TetR_C_1"/>
    <property type="match status" value="1"/>
</dbReference>
<feature type="DNA-binding region" description="H-T-H motif" evidence="4">
    <location>
        <begin position="34"/>
        <end position="53"/>
    </location>
</feature>
<name>A0A917DPZ5_9BACL</name>
<sequence length="224" mass="26176">MARKTYASATPLDQARIVQTALQLLDEIGLKELSMRKIADKLQVKTASLYYHIKDKDQLMQLLSDRISEEMEWPDSSLPWMEQIDLWGEEFRKILHSRRDTVELFNTTIAVGYSRLDLIEKLFRLLTLAGFPDEQVPWVASILKNYVLGFVGEEVRLRNRSDQGNASNKEKSEMYNQFYSQLPQERFPHMIRLAVYTTNSDWEKEFAFGFELLIAGLEKKLQSM</sequence>
<dbReference type="AlphaFoldDB" id="A0A917DPZ5"/>
<dbReference type="EMBL" id="BMHP01000001">
    <property type="protein sequence ID" value="GGD57951.1"/>
    <property type="molecule type" value="Genomic_DNA"/>
</dbReference>
<dbReference type="PANTHER" id="PTHR30055">
    <property type="entry name" value="HTH-TYPE TRANSCRIPTIONAL REGULATOR RUTR"/>
    <property type="match status" value="1"/>
</dbReference>
<comment type="caution">
    <text evidence="6">The sequence shown here is derived from an EMBL/GenBank/DDBJ whole genome shotgun (WGS) entry which is preliminary data.</text>
</comment>
<dbReference type="InterPro" id="IPR001647">
    <property type="entry name" value="HTH_TetR"/>
</dbReference>
<evidence type="ECO:0000256" key="4">
    <source>
        <dbReference type="PROSITE-ProRule" id="PRU00335"/>
    </source>
</evidence>
<dbReference type="InterPro" id="IPR050109">
    <property type="entry name" value="HTH-type_TetR-like_transc_reg"/>
</dbReference>
<evidence type="ECO:0000256" key="2">
    <source>
        <dbReference type="ARBA" id="ARBA00023125"/>
    </source>
</evidence>
<dbReference type="SUPFAM" id="SSF46689">
    <property type="entry name" value="Homeodomain-like"/>
    <property type="match status" value="1"/>
</dbReference>
<evidence type="ECO:0000313" key="7">
    <source>
        <dbReference type="Proteomes" id="UP000612456"/>
    </source>
</evidence>
<evidence type="ECO:0000256" key="3">
    <source>
        <dbReference type="ARBA" id="ARBA00023163"/>
    </source>
</evidence>
<dbReference type="InterPro" id="IPR004111">
    <property type="entry name" value="Repressor_TetR_C"/>
</dbReference>
<evidence type="ECO:0000259" key="5">
    <source>
        <dbReference type="PROSITE" id="PS50977"/>
    </source>
</evidence>
<accession>A0A917DPZ5</accession>
<dbReference type="GO" id="GO:0003700">
    <property type="term" value="F:DNA-binding transcription factor activity"/>
    <property type="evidence" value="ECO:0007669"/>
    <property type="project" value="TreeGrafter"/>
</dbReference>
<evidence type="ECO:0000256" key="1">
    <source>
        <dbReference type="ARBA" id="ARBA00023015"/>
    </source>
</evidence>
<proteinExistence type="predicted"/>
<dbReference type="Gene3D" id="1.10.357.10">
    <property type="entry name" value="Tetracycline Repressor, domain 2"/>
    <property type="match status" value="1"/>
</dbReference>
<gene>
    <name evidence="6" type="primary">ypfD</name>
    <name evidence="6" type="ORF">GCM10010911_14690</name>
</gene>
<keyword evidence="7" id="KW-1185">Reference proteome</keyword>
<organism evidence="6 7">
    <name type="scientific">Paenibacillus nasutitermitis</name>
    <dbReference type="NCBI Taxonomy" id="1652958"/>
    <lineage>
        <taxon>Bacteria</taxon>
        <taxon>Bacillati</taxon>
        <taxon>Bacillota</taxon>
        <taxon>Bacilli</taxon>
        <taxon>Bacillales</taxon>
        <taxon>Paenibacillaceae</taxon>
        <taxon>Paenibacillus</taxon>
    </lineage>
</organism>
<dbReference type="SUPFAM" id="SSF48498">
    <property type="entry name" value="Tetracyclin repressor-like, C-terminal domain"/>
    <property type="match status" value="1"/>
</dbReference>
<dbReference type="PANTHER" id="PTHR30055:SF151">
    <property type="entry name" value="TRANSCRIPTIONAL REGULATORY PROTEIN"/>
    <property type="match status" value="1"/>
</dbReference>
<dbReference type="GO" id="GO:0045892">
    <property type="term" value="P:negative regulation of DNA-templated transcription"/>
    <property type="evidence" value="ECO:0007669"/>
    <property type="project" value="InterPro"/>
</dbReference>